<keyword evidence="1" id="KW-1015">Disulfide bond</keyword>
<dbReference type="PROSITE" id="PS51670">
    <property type="entry name" value="SHKT"/>
    <property type="match status" value="1"/>
</dbReference>
<evidence type="ECO:0000256" key="2">
    <source>
        <dbReference type="SAM" id="MobiDB-lite"/>
    </source>
</evidence>
<feature type="disulfide bond" evidence="1">
    <location>
        <begin position="45"/>
        <end position="79"/>
    </location>
</feature>
<reference evidence="4 5" key="1">
    <citation type="submission" date="2013-12" db="EMBL/GenBank/DDBJ databases">
        <title>Draft genome of the parsitic nematode Ancylostoma duodenale.</title>
        <authorList>
            <person name="Mitreva M."/>
        </authorList>
    </citation>
    <scope>NUCLEOTIDE SEQUENCE [LARGE SCALE GENOMIC DNA]</scope>
    <source>
        <strain evidence="4 5">Zhejiang</strain>
    </source>
</reference>
<evidence type="ECO:0000313" key="4">
    <source>
        <dbReference type="EMBL" id="KIH65742.1"/>
    </source>
</evidence>
<dbReference type="Proteomes" id="UP000054047">
    <property type="component" value="Unassembled WGS sequence"/>
</dbReference>
<protein>
    <submittedName>
        <fullName evidence="4">ShTK domain protein</fullName>
    </submittedName>
</protein>
<dbReference type="EMBL" id="KN727413">
    <property type="protein sequence ID" value="KIH65742.1"/>
    <property type="molecule type" value="Genomic_DNA"/>
</dbReference>
<evidence type="ECO:0000313" key="5">
    <source>
        <dbReference type="Proteomes" id="UP000054047"/>
    </source>
</evidence>
<feature type="region of interest" description="Disordered" evidence="2">
    <location>
        <begin position="87"/>
        <end position="114"/>
    </location>
</feature>
<dbReference type="Pfam" id="PF01549">
    <property type="entry name" value="ShK"/>
    <property type="match status" value="1"/>
</dbReference>
<name>A0A0C2DSK2_9BILA</name>
<dbReference type="InterPro" id="IPR003582">
    <property type="entry name" value="ShKT_dom"/>
</dbReference>
<accession>A0A0C2DSK2</accession>
<sequence length="114" mass="13061">MIMLSQLNSSMDAEQEPESFSGKVVYVTVVTTQHFRCGKGAERKCRDKDPSCAEWAEYGECQNNPEWMLPNCQLSCRSCEKEQTETRTDNIQRLQSGPPYQFEVERVTKSKTPS</sequence>
<gene>
    <name evidence="4" type="ORF">ANCDUO_03931</name>
</gene>
<feature type="domain" description="ShKT" evidence="3">
    <location>
        <begin position="45"/>
        <end position="79"/>
    </location>
</feature>
<comment type="caution">
    <text evidence="1">Lacks conserved residue(s) required for the propagation of feature annotation.</text>
</comment>
<proteinExistence type="predicted"/>
<organism evidence="4 5">
    <name type="scientific">Ancylostoma duodenale</name>
    <dbReference type="NCBI Taxonomy" id="51022"/>
    <lineage>
        <taxon>Eukaryota</taxon>
        <taxon>Metazoa</taxon>
        <taxon>Ecdysozoa</taxon>
        <taxon>Nematoda</taxon>
        <taxon>Chromadorea</taxon>
        <taxon>Rhabditida</taxon>
        <taxon>Rhabditina</taxon>
        <taxon>Rhabditomorpha</taxon>
        <taxon>Strongyloidea</taxon>
        <taxon>Ancylostomatidae</taxon>
        <taxon>Ancylostomatinae</taxon>
        <taxon>Ancylostoma</taxon>
    </lineage>
</organism>
<evidence type="ECO:0000256" key="1">
    <source>
        <dbReference type="PROSITE-ProRule" id="PRU01005"/>
    </source>
</evidence>
<keyword evidence="5" id="KW-1185">Reference proteome</keyword>
<dbReference type="OrthoDB" id="5920234at2759"/>
<dbReference type="SMART" id="SM00254">
    <property type="entry name" value="ShKT"/>
    <property type="match status" value="1"/>
</dbReference>
<evidence type="ECO:0000259" key="3">
    <source>
        <dbReference type="PROSITE" id="PS51670"/>
    </source>
</evidence>
<dbReference type="AlphaFoldDB" id="A0A0C2DSK2"/>